<evidence type="ECO:0000313" key="6">
    <source>
        <dbReference type="EMBL" id="KAK2726178.1"/>
    </source>
</evidence>
<evidence type="ECO:0000256" key="1">
    <source>
        <dbReference type="ARBA" id="ARBA00022801"/>
    </source>
</evidence>
<feature type="binding site" evidence="5">
    <location>
        <position position="28"/>
    </location>
    <ligand>
        <name>Mg(2+)</name>
        <dbReference type="ChEBI" id="CHEBI:18420"/>
    </ligand>
</feature>
<accession>A0AA88LCC8</accession>
<keyword evidence="7" id="KW-1185">Reference proteome</keyword>
<evidence type="ECO:0008006" key="8">
    <source>
        <dbReference type="Google" id="ProtNLM"/>
    </source>
</evidence>
<reference evidence="6" key="1">
    <citation type="submission" date="2023-07" db="EMBL/GenBank/DDBJ databases">
        <title>Chromosome-level genome assembly of Artemia franciscana.</title>
        <authorList>
            <person name="Jo E."/>
        </authorList>
    </citation>
    <scope>NUCLEOTIDE SEQUENCE</scope>
    <source>
        <tissue evidence="6">Whole body</tissue>
    </source>
</reference>
<evidence type="ECO:0000313" key="7">
    <source>
        <dbReference type="Proteomes" id="UP001187531"/>
    </source>
</evidence>
<dbReference type="NCBIfam" id="TIGR01452">
    <property type="entry name" value="PGP_euk"/>
    <property type="match status" value="1"/>
</dbReference>
<dbReference type="GO" id="GO:0016791">
    <property type="term" value="F:phosphatase activity"/>
    <property type="evidence" value="ECO:0007669"/>
    <property type="project" value="InterPro"/>
</dbReference>
<feature type="binding site" evidence="5">
    <location>
        <position position="30"/>
    </location>
    <ligand>
        <name>Mg(2+)</name>
        <dbReference type="ChEBI" id="CHEBI:18420"/>
    </ligand>
</feature>
<dbReference type="PIRSF" id="PIRSF000915">
    <property type="entry name" value="PGP-type_phosphatase"/>
    <property type="match status" value="1"/>
</dbReference>
<dbReference type="EMBL" id="JAVRJZ010000002">
    <property type="protein sequence ID" value="KAK2726178.1"/>
    <property type="molecule type" value="Genomic_DNA"/>
</dbReference>
<proteinExistence type="inferred from homology"/>
<organism evidence="6 7">
    <name type="scientific">Artemia franciscana</name>
    <name type="common">Brine shrimp</name>
    <name type="synonym">Artemia sanfranciscana</name>
    <dbReference type="NCBI Taxonomy" id="6661"/>
    <lineage>
        <taxon>Eukaryota</taxon>
        <taxon>Metazoa</taxon>
        <taxon>Ecdysozoa</taxon>
        <taxon>Arthropoda</taxon>
        <taxon>Crustacea</taxon>
        <taxon>Branchiopoda</taxon>
        <taxon>Anostraca</taxon>
        <taxon>Artemiidae</taxon>
        <taxon>Artemia</taxon>
    </lineage>
</organism>
<feature type="binding site" evidence="5">
    <location>
        <position position="246"/>
    </location>
    <ligand>
        <name>Mg(2+)</name>
        <dbReference type="ChEBI" id="CHEBI:18420"/>
    </ligand>
</feature>
<keyword evidence="5" id="KW-0460">Magnesium</keyword>
<dbReference type="PANTHER" id="PTHR19288:SF93">
    <property type="entry name" value="FI11325P-RELATED"/>
    <property type="match status" value="1"/>
</dbReference>
<keyword evidence="1 2" id="KW-0378">Hydrolase</keyword>
<protein>
    <recommendedName>
        <fullName evidence="8">Phosphoglycolate phosphatase</fullName>
    </recommendedName>
</protein>
<dbReference type="SUPFAM" id="SSF56784">
    <property type="entry name" value="HAD-like"/>
    <property type="match status" value="1"/>
</dbReference>
<dbReference type="InterPro" id="IPR006357">
    <property type="entry name" value="HAD-SF_hydro_IIA"/>
</dbReference>
<sequence>MSLARSLKTLSKEEIRAFVASIDYVLTDCDGVLWKELTPIDGSAKVLSLLKSMGKKVFYVTNNSTKTREEYVSKFEKLGFSASKEEIVGTARIVATYLKDKNFTGKAYLIGSKGLGNELSAAGIDFFGLGPDPVQTDNLPEVFDAKFEKDVSAVVVGFDLHISYPKLLKAATFLSNPKCLFVATNTDEVFPAACDNTVPGTGTLVAAVETCSQRKAQIIGKPSTLMFSALAKEHNIDPKRAIMIGDRAKSDILFGKNVGMTTLLVYTGVNSKEDVEMWQTSLDPSDKLLIPDYTLDSLGDLLPLLENLTK</sequence>
<dbReference type="Pfam" id="PF13344">
    <property type="entry name" value="Hydrolase_6"/>
    <property type="match status" value="1"/>
</dbReference>
<dbReference type="PANTHER" id="PTHR19288">
    <property type="entry name" value="4-NITROPHENYLPHOSPHATASE-RELATED"/>
    <property type="match status" value="1"/>
</dbReference>
<evidence type="ECO:0000256" key="4">
    <source>
        <dbReference type="PIRSR" id="PIRSR000915-2"/>
    </source>
</evidence>
<keyword evidence="5" id="KW-0479">Metal-binding</keyword>
<dbReference type="Proteomes" id="UP001187531">
    <property type="component" value="Unassembled WGS sequence"/>
</dbReference>
<gene>
    <name evidence="6" type="ORF">QYM36_000580</name>
</gene>
<comment type="caution">
    <text evidence="6">The sequence shown here is derived from an EMBL/GenBank/DDBJ whole genome shotgun (WGS) entry which is preliminary data.</text>
</comment>
<feature type="active site" description="Proton donor" evidence="3">
    <location>
        <position position="30"/>
    </location>
</feature>
<evidence type="ECO:0000256" key="5">
    <source>
        <dbReference type="PIRSR" id="PIRSR000915-3"/>
    </source>
</evidence>
<dbReference type="AlphaFoldDB" id="A0AA88LCC8"/>
<feature type="binding site" evidence="4">
    <location>
        <position position="221"/>
    </location>
    <ligand>
        <name>substrate</name>
    </ligand>
</feature>
<evidence type="ECO:0000256" key="2">
    <source>
        <dbReference type="PIRNR" id="PIRNR000915"/>
    </source>
</evidence>
<dbReference type="Pfam" id="PF13242">
    <property type="entry name" value="Hydrolase_like"/>
    <property type="match status" value="1"/>
</dbReference>
<feature type="active site" description="Nucleophile" evidence="3">
    <location>
        <position position="28"/>
    </location>
</feature>
<comment type="cofactor">
    <cofactor evidence="5">
        <name>Mg(2+)</name>
        <dbReference type="ChEBI" id="CHEBI:18420"/>
    </cofactor>
    <text evidence="5">Divalent metal ions. Mg(2+) is the most effective.</text>
</comment>
<dbReference type="NCBIfam" id="TIGR01460">
    <property type="entry name" value="HAD-SF-IIA"/>
    <property type="match status" value="1"/>
</dbReference>
<dbReference type="GO" id="GO:0005737">
    <property type="term" value="C:cytoplasm"/>
    <property type="evidence" value="ECO:0007669"/>
    <property type="project" value="TreeGrafter"/>
</dbReference>
<dbReference type="Gene3D" id="3.40.50.1000">
    <property type="entry name" value="HAD superfamily/HAD-like"/>
    <property type="match status" value="2"/>
</dbReference>
<evidence type="ECO:0000256" key="3">
    <source>
        <dbReference type="PIRSR" id="PIRSR000915-1"/>
    </source>
</evidence>
<name>A0AA88LCC8_ARTSF</name>
<comment type="similarity">
    <text evidence="2">Belongs to the HAD-like hydrolase superfamily.</text>
</comment>
<dbReference type="InterPro" id="IPR006349">
    <property type="entry name" value="PGP_euk"/>
</dbReference>
<dbReference type="GO" id="GO:0046872">
    <property type="term" value="F:metal ion binding"/>
    <property type="evidence" value="ECO:0007669"/>
    <property type="project" value="UniProtKB-KW"/>
</dbReference>
<dbReference type="InterPro" id="IPR036412">
    <property type="entry name" value="HAD-like_sf"/>
</dbReference>
<dbReference type="InterPro" id="IPR023214">
    <property type="entry name" value="HAD_sf"/>
</dbReference>